<sequence>MLTSILVVAAIPAIAIYLYQKLYYLRFQQYAAWPQLQPSLLWGHLKAMNEFIESGVKQRHVDILFREIKEHLGNPPVYLLDVRPAQSYPIGILCNHEVAEQVSRATKALPYSMDKSPTMDFMEPLTGPSSVLTSQGEEWKALRRRFNPGFAPQHLLTLLPCILDRSWHFFEILDRYAASGEVFSLDELCINLTFDIIGAVTMDEDFRAQAGPEAQSEIVKLYRAINLSYRHIPTMANVSSTPRALARSHQAKFAELKEYSAKGGKKSRSVVSLSLQDTDELTQRILDQTCDQLKTFLFAGHDTTSILLQWAFYELSRTPRALESIRKELDEIFGTDPSPSVVRDALLAPGGEQLIQRMSYVSAVIKETLRLYPPAGTSRYHPPGSGVNVQLPDGSSLSLDGVAVYNCATIIQRDEAIYGETKDDFIPERWLGDTDTSMETNVDTKTGKIPPSAWRPFERGPRNCIGQELANLEARVILACAVRRYDFTKIGLGEIERDEKGQPILNEKGQFETASQLYNIMQITAKPVDGTRVRVQLTPESAKTL</sequence>
<dbReference type="InterPro" id="IPR002401">
    <property type="entry name" value="Cyt_P450_E_grp-I"/>
</dbReference>
<dbReference type="InterPro" id="IPR001128">
    <property type="entry name" value="Cyt_P450"/>
</dbReference>
<feature type="binding site" description="axial binding residue" evidence="2">
    <location>
        <position position="464"/>
    </location>
    <ligand>
        <name>heme</name>
        <dbReference type="ChEBI" id="CHEBI:30413"/>
    </ligand>
    <ligandPart>
        <name>Fe</name>
        <dbReference type="ChEBI" id="CHEBI:18248"/>
    </ligandPart>
</feature>
<dbReference type="PRINTS" id="PR00463">
    <property type="entry name" value="EP450I"/>
</dbReference>
<dbReference type="InterPro" id="IPR036396">
    <property type="entry name" value="Cyt_P450_sf"/>
</dbReference>
<keyword evidence="4" id="KW-1185">Reference proteome</keyword>
<dbReference type="GO" id="GO:0004497">
    <property type="term" value="F:monooxygenase activity"/>
    <property type="evidence" value="ECO:0007669"/>
    <property type="project" value="InterPro"/>
</dbReference>
<dbReference type="PANTHER" id="PTHR24305:SF222">
    <property type="entry name" value="CYTOCHROME P450 MONOOXYGENASE STCS"/>
    <property type="match status" value="1"/>
</dbReference>
<comment type="similarity">
    <text evidence="1">Belongs to the cytochrome P450 family.</text>
</comment>
<dbReference type="Proteomes" id="UP000266188">
    <property type="component" value="Unassembled WGS sequence"/>
</dbReference>
<accession>A0A3A2ZQC2</accession>
<dbReference type="InterPro" id="IPR050121">
    <property type="entry name" value="Cytochrome_P450_monoxygenase"/>
</dbReference>
<comment type="cofactor">
    <cofactor evidence="2">
        <name>heme</name>
        <dbReference type="ChEBI" id="CHEBI:30413"/>
    </cofactor>
</comment>
<comment type="caution">
    <text evidence="3">The sequence shown here is derived from an EMBL/GenBank/DDBJ whole genome shotgun (WGS) entry which is preliminary data.</text>
</comment>
<dbReference type="SUPFAM" id="SSF48264">
    <property type="entry name" value="Cytochrome P450"/>
    <property type="match status" value="1"/>
</dbReference>
<dbReference type="PRINTS" id="PR00385">
    <property type="entry name" value="P450"/>
</dbReference>
<dbReference type="AlphaFoldDB" id="A0A3A2ZQC2"/>
<organism evidence="3 4">
    <name type="scientific">Aspergillus sclerotialis</name>
    <dbReference type="NCBI Taxonomy" id="2070753"/>
    <lineage>
        <taxon>Eukaryota</taxon>
        <taxon>Fungi</taxon>
        <taxon>Dikarya</taxon>
        <taxon>Ascomycota</taxon>
        <taxon>Pezizomycotina</taxon>
        <taxon>Eurotiomycetes</taxon>
        <taxon>Eurotiomycetidae</taxon>
        <taxon>Eurotiales</taxon>
        <taxon>Aspergillaceae</taxon>
        <taxon>Aspergillus</taxon>
        <taxon>Aspergillus subgen. Polypaecilum</taxon>
    </lineage>
</organism>
<keyword evidence="2" id="KW-0479">Metal-binding</keyword>
<evidence type="ECO:0000256" key="1">
    <source>
        <dbReference type="ARBA" id="ARBA00010617"/>
    </source>
</evidence>
<dbReference type="EMBL" id="MVGC01000050">
    <property type="protein sequence ID" value="RJE25349.1"/>
    <property type="molecule type" value="Genomic_DNA"/>
</dbReference>
<keyword evidence="2" id="KW-0408">Iron</keyword>
<evidence type="ECO:0000256" key="2">
    <source>
        <dbReference type="PIRSR" id="PIRSR602401-1"/>
    </source>
</evidence>
<evidence type="ECO:0000313" key="4">
    <source>
        <dbReference type="Proteomes" id="UP000266188"/>
    </source>
</evidence>
<dbReference type="Gene3D" id="1.10.630.10">
    <property type="entry name" value="Cytochrome P450"/>
    <property type="match status" value="1"/>
</dbReference>
<reference evidence="4" key="1">
    <citation type="submission" date="2017-02" db="EMBL/GenBank/DDBJ databases">
        <authorList>
            <person name="Tafer H."/>
            <person name="Lopandic K."/>
        </authorList>
    </citation>
    <scope>NUCLEOTIDE SEQUENCE [LARGE SCALE GENOMIC DNA]</scope>
    <source>
        <strain evidence="4">CBS 366.77</strain>
    </source>
</reference>
<gene>
    <name evidence="3" type="ORF">PHISCL_02312</name>
</gene>
<dbReference type="GO" id="GO:0016705">
    <property type="term" value="F:oxidoreductase activity, acting on paired donors, with incorporation or reduction of molecular oxygen"/>
    <property type="evidence" value="ECO:0007669"/>
    <property type="project" value="InterPro"/>
</dbReference>
<dbReference type="STRING" id="2070753.A0A3A2ZQC2"/>
<dbReference type="OrthoDB" id="10029320at2759"/>
<dbReference type="PANTHER" id="PTHR24305">
    <property type="entry name" value="CYTOCHROME P450"/>
    <property type="match status" value="1"/>
</dbReference>
<dbReference type="GO" id="GO:0005506">
    <property type="term" value="F:iron ion binding"/>
    <property type="evidence" value="ECO:0007669"/>
    <property type="project" value="InterPro"/>
</dbReference>
<dbReference type="CDD" id="cd11051">
    <property type="entry name" value="CYP59-like"/>
    <property type="match status" value="1"/>
</dbReference>
<dbReference type="Pfam" id="PF00067">
    <property type="entry name" value="p450"/>
    <property type="match status" value="1"/>
</dbReference>
<dbReference type="GO" id="GO:0020037">
    <property type="term" value="F:heme binding"/>
    <property type="evidence" value="ECO:0007669"/>
    <property type="project" value="InterPro"/>
</dbReference>
<proteinExistence type="inferred from homology"/>
<name>A0A3A2ZQC2_9EURO</name>
<protein>
    <submittedName>
        <fullName evidence="3">Cytochrome p450</fullName>
    </submittedName>
</protein>
<evidence type="ECO:0000313" key="3">
    <source>
        <dbReference type="EMBL" id="RJE25349.1"/>
    </source>
</evidence>
<keyword evidence="2" id="KW-0349">Heme</keyword>